<dbReference type="PANTHER" id="PTHR31047:SF0">
    <property type="entry name" value="MEIOTICALLY UP-REGULATED GENE 157 PROTEIN"/>
    <property type="match status" value="1"/>
</dbReference>
<name>A0A2W5F8J1_9SPHI</name>
<dbReference type="SUPFAM" id="SSF48208">
    <property type="entry name" value="Six-hairpin glycosidases"/>
    <property type="match status" value="1"/>
</dbReference>
<comment type="caution">
    <text evidence="1">The sequence shown here is derived from an EMBL/GenBank/DDBJ whole genome shotgun (WGS) entry which is preliminary data.</text>
</comment>
<dbReference type="GO" id="GO:0005975">
    <property type="term" value="P:carbohydrate metabolic process"/>
    <property type="evidence" value="ECO:0007669"/>
    <property type="project" value="InterPro"/>
</dbReference>
<dbReference type="EMBL" id="QFOI01000006">
    <property type="protein sequence ID" value="PZP52361.1"/>
    <property type="molecule type" value="Genomic_DNA"/>
</dbReference>
<dbReference type="PIRSF" id="PIRSF028846">
    <property type="entry name" value="UCP028846"/>
    <property type="match status" value="1"/>
</dbReference>
<evidence type="ECO:0000313" key="2">
    <source>
        <dbReference type="Proteomes" id="UP000249645"/>
    </source>
</evidence>
<organism evidence="1 2">
    <name type="scientific">Pseudopedobacter saltans</name>
    <dbReference type="NCBI Taxonomy" id="151895"/>
    <lineage>
        <taxon>Bacteria</taxon>
        <taxon>Pseudomonadati</taxon>
        <taxon>Bacteroidota</taxon>
        <taxon>Sphingobacteriia</taxon>
        <taxon>Sphingobacteriales</taxon>
        <taxon>Sphingobacteriaceae</taxon>
        <taxon>Pseudopedobacter</taxon>
    </lineage>
</organism>
<dbReference type="AlphaFoldDB" id="A0A2W5F8J1"/>
<dbReference type="SMART" id="SM01149">
    <property type="entry name" value="DUF1237"/>
    <property type="match status" value="1"/>
</dbReference>
<accession>A0A2W5F8J1</accession>
<dbReference type="Gene3D" id="1.50.10.10">
    <property type="match status" value="1"/>
</dbReference>
<evidence type="ECO:0000313" key="1">
    <source>
        <dbReference type="EMBL" id="PZP52361.1"/>
    </source>
</evidence>
<dbReference type="Proteomes" id="UP000249645">
    <property type="component" value="Unassembled WGS sequence"/>
</dbReference>
<dbReference type="PANTHER" id="PTHR31047">
    <property type="entry name" value="MEIOTICALLY UP-REGULATED GENE 157 PROTEIN"/>
    <property type="match status" value="1"/>
</dbReference>
<dbReference type="Pfam" id="PF06824">
    <property type="entry name" value="Glyco_hydro_125"/>
    <property type="match status" value="1"/>
</dbReference>
<dbReference type="InterPro" id="IPR012341">
    <property type="entry name" value="6hp_glycosidase-like_sf"/>
</dbReference>
<gene>
    <name evidence="1" type="ORF">DI598_00910</name>
</gene>
<dbReference type="InterPro" id="IPR008928">
    <property type="entry name" value="6-hairpin_glycosidase_sf"/>
</dbReference>
<reference evidence="1 2" key="1">
    <citation type="submission" date="2017-11" db="EMBL/GenBank/DDBJ databases">
        <title>Infants hospitalized years apart are colonized by the same room-sourced microbial strains.</title>
        <authorList>
            <person name="Brooks B."/>
            <person name="Olm M.R."/>
            <person name="Firek B.A."/>
            <person name="Baker R."/>
            <person name="Thomas B.C."/>
            <person name="Morowitz M.J."/>
            <person name="Banfield J.F."/>
        </authorList>
    </citation>
    <scope>NUCLEOTIDE SEQUENCE [LARGE SCALE GENOMIC DNA]</scope>
    <source>
        <strain evidence="1">S2_009_000_R2_76</strain>
    </source>
</reference>
<sequence length="472" mass="53675">MKRRNFIQSMGIIGAGTLISKTKVFAATPQFPIVRVAADKRHFTSQAVENAIAKFSSNVNDKELVWLFGNCFPNTLDTTVYYSEENGTPDTYVITGDIDAMWMRDSSAQVWPYMQFAKEDPKVHNLIAGVINRQKGYILEDSYANAFYKNPEEKSEWISDHTKMRPGIHERKWEIDSLCYPIRLSYHFWKSTGDTKPFDKKWVDAMQTVYNTFVDQQKKQNDGQYHFQRTTANATDTQPMSGYGYPVNPVGLISSAFRPSDDATLLSFLIPSNLFAVVSLNQAAEMLDAISHETELATKMRQLSNEVKNAVYKYGIVKHPQFGKVFAFETDGFGGHILMDDANVPSLLALPYLGAISTNDSIYKNTRKFVWSKSNPFFYQGTAAEGIGGPHVGKDMIWPMSLIIRGLTSSNDAEIKQSIEMLKRSHADKGFMHESFNKDDPKKFTRSWFAWTNTLFGEFLWKVFNEKPTLLN</sequence>
<proteinExistence type="predicted"/>
<dbReference type="InterPro" id="IPR008313">
    <property type="entry name" value="GH125"/>
</dbReference>
<protein>
    <submittedName>
        <fullName evidence="1">Metal-independent alpha-mannosidase</fullName>
    </submittedName>
</protein>